<keyword evidence="2" id="KW-1133">Transmembrane helix</keyword>
<sequence length="496" mass="53743">MAEETGNQRYYRAPCPGCGAPVEFRSAQSTHAVCPYCQSTVVRQGDTLARTGKMAELFDDFSPLQLFAAGRIQDKPFTLIGRLQYTYPGGRWTEWIAALDGDRTGVLSEDNGAYVFALPFDLQRAAPPWNELRVGATTAFAGQSYTVTSNEQVALTSAQGELPHLPELGRSFAMVELRNDKGLVLSIDYGTATPTAYLGRSVQLDDLQLTGLREESAKDEKGRSFNCPNCGSPVTVNLADSKSITCRSCNSIIDLSQGIGGELRHATQDEPVRPLIALGSMGQLQGAQWQVVGFQHRMGTEPGDDEQFGWDEYLLYNKKRGFSFLVDAEDGWSMVKPTTGAPVMAENGSTATYLNKRYQQQYAYNAETTYVAGEFYWQVERGQKTFNRDFANGPALLSMERSANELTWSSGIKLDSGVVATAFKLDAKKDMFKRADALPVSAAASKMGCGTIIIIIVVIIILLIILSTCSSSGGSSSGYRSSGGSYGGYSSGGGHK</sequence>
<evidence type="ECO:0000256" key="2">
    <source>
        <dbReference type="SAM" id="Phobius"/>
    </source>
</evidence>
<evidence type="ECO:0000256" key="1">
    <source>
        <dbReference type="SAM" id="MobiDB-lite"/>
    </source>
</evidence>
<reference evidence="4 5" key="1">
    <citation type="submission" date="2016-03" db="EMBL/GenBank/DDBJ databases">
        <title>Genome sequence of Variovorax paradoxus KB5.</title>
        <authorList>
            <person name="Jeong H."/>
            <person name="Hong C.E."/>
            <person name="Jo S.H."/>
            <person name="Park J.M."/>
        </authorList>
    </citation>
    <scope>NUCLEOTIDE SEQUENCE [LARGE SCALE GENOMIC DNA]</scope>
    <source>
        <strain evidence="4 5">KB5</strain>
    </source>
</reference>
<feature type="compositionally biased region" description="Gly residues" evidence="1">
    <location>
        <begin position="484"/>
        <end position="496"/>
    </location>
</feature>
<organism evidence="4 5">
    <name type="scientific">Variovorax paradoxus</name>
    <dbReference type="NCBI Taxonomy" id="34073"/>
    <lineage>
        <taxon>Bacteria</taxon>
        <taxon>Pseudomonadati</taxon>
        <taxon>Pseudomonadota</taxon>
        <taxon>Betaproteobacteria</taxon>
        <taxon>Burkholderiales</taxon>
        <taxon>Comamonadaceae</taxon>
        <taxon>Variovorax</taxon>
    </lineage>
</organism>
<dbReference type="InterPro" id="IPR025235">
    <property type="entry name" value="DUF4178"/>
</dbReference>
<accession>A0AA91IAV0</accession>
<keyword evidence="2" id="KW-0472">Membrane</keyword>
<proteinExistence type="predicted"/>
<dbReference type="RefSeq" id="WP_081268228.1">
    <property type="nucleotide sequence ID" value="NZ_LVHG01000045.1"/>
</dbReference>
<comment type="caution">
    <text evidence="4">The sequence shown here is derived from an EMBL/GenBank/DDBJ whole genome shotgun (WGS) entry which is preliminary data.</text>
</comment>
<dbReference type="AlphaFoldDB" id="A0AA91IAV0"/>
<feature type="compositionally biased region" description="Low complexity" evidence="1">
    <location>
        <begin position="472"/>
        <end position="483"/>
    </location>
</feature>
<dbReference type="Proteomes" id="UP000077852">
    <property type="component" value="Unassembled WGS sequence"/>
</dbReference>
<dbReference type="Pfam" id="PF13785">
    <property type="entry name" value="DUF4178"/>
    <property type="match status" value="2"/>
</dbReference>
<feature type="region of interest" description="Disordered" evidence="1">
    <location>
        <begin position="472"/>
        <end position="496"/>
    </location>
</feature>
<name>A0AA91IAV0_VARPD</name>
<protein>
    <recommendedName>
        <fullName evidence="3">DUF4178 domain-containing protein</fullName>
    </recommendedName>
</protein>
<gene>
    <name evidence="4" type="ORF">A3K87_16515</name>
</gene>
<feature type="transmembrane region" description="Helical" evidence="2">
    <location>
        <begin position="450"/>
        <end position="470"/>
    </location>
</feature>
<evidence type="ECO:0000313" key="4">
    <source>
        <dbReference type="EMBL" id="OAK63427.1"/>
    </source>
</evidence>
<feature type="domain" description="DUF4178" evidence="3">
    <location>
        <begin position="70"/>
        <end position="203"/>
    </location>
</feature>
<keyword evidence="2" id="KW-0812">Transmembrane</keyword>
<feature type="domain" description="DUF4178" evidence="3">
    <location>
        <begin position="278"/>
        <end position="415"/>
    </location>
</feature>
<dbReference type="EMBL" id="LVHG01000045">
    <property type="protein sequence ID" value="OAK63427.1"/>
    <property type="molecule type" value="Genomic_DNA"/>
</dbReference>
<evidence type="ECO:0000259" key="3">
    <source>
        <dbReference type="Pfam" id="PF13785"/>
    </source>
</evidence>
<evidence type="ECO:0000313" key="5">
    <source>
        <dbReference type="Proteomes" id="UP000077852"/>
    </source>
</evidence>